<evidence type="ECO:0000256" key="1">
    <source>
        <dbReference type="SAM" id="MobiDB-lite"/>
    </source>
</evidence>
<comment type="caution">
    <text evidence="2">The sequence shown here is derived from an EMBL/GenBank/DDBJ whole genome shotgun (WGS) entry which is preliminary data.</text>
</comment>
<accession>A0AAE1FGE0</accession>
<dbReference type="AlphaFoldDB" id="A0AAE1FGE0"/>
<feature type="compositionally biased region" description="Polar residues" evidence="1">
    <location>
        <begin position="110"/>
        <end position="126"/>
    </location>
</feature>
<gene>
    <name evidence="2" type="ORF">Pcinc_022284</name>
</gene>
<organism evidence="2 3">
    <name type="scientific">Petrolisthes cinctipes</name>
    <name type="common">Flat porcelain crab</name>
    <dbReference type="NCBI Taxonomy" id="88211"/>
    <lineage>
        <taxon>Eukaryota</taxon>
        <taxon>Metazoa</taxon>
        <taxon>Ecdysozoa</taxon>
        <taxon>Arthropoda</taxon>
        <taxon>Crustacea</taxon>
        <taxon>Multicrustacea</taxon>
        <taxon>Malacostraca</taxon>
        <taxon>Eumalacostraca</taxon>
        <taxon>Eucarida</taxon>
        <taxon>Decapoda</taxon>
        <taxon>Pleocyemata</taxon>
        <taxon>Anomura</taxon>
        <taxon>Galatheoidea</taxon>
        <taxon>Porcellanidae</taxon>
        <taxon>Petrolisthes</taxon>
    </lineage>
</organism>
<feature type="region of interest" description="Disordered" evidence="1">
    <location>
        <begin position="103"/>
        <end position="142"/>
    </location>
</feature>
<name>A0AAE1FGE0_PETCI</name>
<proteinExistence type="predicted"/>
<sequence length="142" mass="16293">MQRLNIHKPVTEKIVRGRMNRHLKRTPHQFLTGKMKSPLQHHQLYQLQSLHHPQPLYLHHLLQLQPLHHHQEAAPTVSPRPASATPSPVSYYIDRFAEFNVEEGMEMEGSVTSASNSEATPSTQPETRTRCPPPPHRLDISI</sequence>
<protein>
    <submittedName>
        <fullName evidence="2">Uncharacterized protein</fullName>
    </submittedName>
</protein>
<evidence type="ECO:0000313" key="3">
    <source>
        <dbReference type="Proteomes" id="UP001286313"/>
    </source>
</evidence>
<dbReference type="EMBL" id="JAWQEG010002336">
    <property type="protein sequence ID" value="KAK3872642.1"/>
    <property type="molecule type" value="Genomic_DNA"/>
</dbReference>
<reference evidence="2" key="1">
    <citation type="submission" date="2023-10" db="EMBL/GenBank/DDBJ databases">
        <title>Genome assemblies of two species of porcelain crab, Petrolisthes cinctipes and Petrolisthes manimaculis (Anomura: Porcellanidae).</title>
        <authorList>
            <person name="Angst P."/>
        </authorList>
    </citation>
    <scope>NUCLEOTIDE SEQUENCE</scope>
    <source>
        <strain evidence="2">PB745_01</strain>
        <tissue evidence="2">Gill</tissue>
    </source>
</reference>
<evidence type="ECO:0000313" key="2">
    <source>
        <dbReference type="EMBL" id="KAK3872642.1"/>
    </source>
</evidence>
<dbReference type="Proteomes" id="UP001286313">
    <property type="component" value="Unassembled WGS sequence"/>
</dbReference>
<keyword evidence="3" id="KW-1185">Reference proteome</keyword>